<name>A0ABQ2S412_9DEIO</name>
<dbReference type="RefSeq" id="WP_189072962.1">
    <property type="nucleotide sequence ID" value="NZ_BMQN01000003.1"/>
</dbReference>
<dbReference type="Pfam" id="PF03713">
    <property type="entry name" value="DUF305"/>
    <property type="match status" value="2"/>
</dbReference>
<dbReference type="Gene3D" id="1.20.1260.10">
    <property type="match status" value="2"/>
</dbReference>
<dbReference type="PANTHER" id="PTHR36933:SF1">
    <property type="entry name" value="SLL0788 PROTEIN"/>
    <property type="match status" value="1"/>
</dbReference>
<keyword evidence="1" id="KW-0732">Signal</keyword>
<feature type="domain" description="DUF305" evidence="2">
    <location>
        <begin position="21"/>
        <end position="101"/>
    </location>
</feature>
<organism evidence="3 4">
    <name type="scientific">Deinococcus sedimenti</name>
    <dbReference type="NCBI Taxonomy" id="1867090"/>
    <lineage>
        <taxon>Bacteria</taxon>
        <taxon>Thermotogati</taxon>
        <taxon>Deinococcota</taxon>
        <taxon>Deinococci</taxon>
        <taxon>Deinococcales</taxon>
        <taxon>Deinococcaceae</taxon>
        <taxon>Deinococcus</taxon>
    </lineage>
</organism>
<proteinExistence type="predicted"/>
<dbReference type="InterPro" id="IPR012347">
    <property type="entry name" value="Ferritin-like"/>
</dbReference>
<accession>A0ABQ2S412</accession>
<evidence type="ECO:0000256" key="1">
    <source>
        <dbReference type="SAM" id="SignalP"/>
    </source>
</evidence>
<evidence type="ECO:0000259" key="2">
    <source>
        <dbReference type="Pfam" id="PF03713"/>
    </source>
</evidence>
<comment type="caution">
    <text evidence="3">The sequence shown here is derived from an EMBL/GenBank/DDBJ whole genome shotgun (WGS) entry which is preliminary data.</text>
</comment>
<feature type="domain" description="DUF305" evidence="2">
    <location>
        <begin position="109"/>
        <end position="184"/>
    </location>
</feature>
<evidence type="ECO:0000313" key="3">
    <source>
        <dbReference type="EMBL" id="GGR92556.1"/>
    </source>
</evidence>
<dbReference type="PANTHER" id="PTHR36933">
    <property type="entry name" value="SLL0788 PROTEIN"/>
    <property type="match status" value="1"/>
</dbReference>
<gene>
    <name evidence="3" type="ORF">GCM10008960_19330</name>
</gene>
<dbReference type="InterPro" id="IPR005183">
    <property type="entry name" value="DUF305_CopM-like"/>
</dbReference>
<evidence type="ECO:0000313" key="4">
    <source>
        <dbReference type="Proteomes" id="UP000644548"/>
    </source>
</evidence>
<dbReference type="EMBL" id="BMQN01000003">
    <property type="protein sequence ID" value="GGR92556.1"/>
    <property type="molecule type" value="Genomic_DNA"/>
</dbReference>
<sequence length="187" mass="20183">MNKILTLLLAASLSVSPALAQMDHSGHAMTGVAGTSGPNLIAMSGKAFDRAYLSMMIAHHQGALDMARAAQPRLKDAKVKAWAAAVIKDQTREITQMNTWLKALGGVDGAARMHMQGMMAGMIAPMKTAADADRAFVQGMLPHHQGALEMAGGALQRSSDARVLKLSRDIVRAQAEEMYQYRLWLLR</sequence>
<reference evidence="4" key="1">
    <citation type="journal article" date="2019" name="Int. J. Syst. Evol. Microbiol.">
        <title>The Global Catalogue of Microorganisms (GCM) 10K type strain sequencing project: providing services to taxonomists for standard genome sequencing and annotation.</title>
        <authorList>
            <consortium name="The Broad Institute Genomics Platform"/>
            <consortium name="The Broad Institute Genome Sequencing Center for Infectious Disease"/>
            <person name="Wu L."/>
            <person name="Ma J."/>
        </authorList>
    </citation>
    <scope>NUCLEOTIDE SEQUENCE [LARGE SCALE GENOMIC DNA]</scope>
    <source>
        <strain evidence="4">JCM 31405</strain>
    </source>
</reference>
<dbReference type="Proteomes" id="UP000644548">
    <property type="component" value="Unassembled WGS sequence"/>
</dbReference>
<protein>
    <recommendedName>
        <fullName evidence="2">DUF305 domain-containing protein</fullName>
    </recommendedName>
</protein>
<keyword evidence="4" id="KW-1185">Reference proteome</keyword>
<feature type="signal peptide" evidence="1">
    <location>
        <begin position="1"/>
        <end position="20"/>
    </location>
</feature>
<feature type="chain" id="PRO_5046030178" description="DUF305 domain-containing protein" evidence="1">
    <location>
        <begin position="21"/>
        <end position="187"/>
    </location>
</feature>